<dbReference type="AlphaFoldDB" id="A0AAW2YPT9"/>
<gene>
    <name evidence="2" type="ORF">AKO1_008226</name>
</gene>
<dbReference type="EMBL" id="JAOPGA020000471">
    <property type="protein sequence ID" value="KAL0478845.1"/>
    <property type="molecule type" value="Genomic_DNA"/>
</dbReference>
<proteinExistence type="predicted"/>
<keyword evidence="3" id="KW-1185">Reference proteome</keyword>
<accession>A0AAW2YPT9</accession>
<evidence type="ECO:0000313" key="3">
    <source>
        <dbReference type="Proteomes" id="UP001431209"/>
    </source>
</evidence>
<feature type="non-terminal residue" evidence="2">
    <location>
        <position position="295"/>
    </location>
</feature>
<protein>
    <recommendedName>
        <fullName evidence="4">B box-type domain-containing protein</fullName>
    </recommendedName>
</protein>
<dbReference type="Proteomes" id="UP001431209">
    <property type="component" value="Unassembled WGS sequence"/>
</dbReference>
<comment type="caution">
    <text evidence="2">The sequence shown here is derived from an EMBL/GenBank/DDBJ whole genome shotgun (WGS) entry which is preliminary data.</text>
</comment>
<evidence type="ECO:0000256" key="1">
    <source>
        <dbReference type="SAM" id="Coils"/>
    </source>
</evidence>
<name>A0AAW2YPT9_9EUKA</name>
<evidence type="ECO:0000313" key="2">
    <source>
        <dbReference type="EMBL" id="KAL0478845.1"/>
    </source>
</evidence>
<keyword evidence="1" id="KW-0175">Coiled coil</keyword>
<feature type="coiled-coil region" evidence="1">
    <location>
        <begin position="160"/>
        <end position="211"/>
    </location>
</feature>
<evidence type="ECO:0008006" key="4">
    <source>
        <dbReference type="Google" id="ProtNLM"/>
    </source>
</evidence>
<reference evidence="2 3" key="1">
    <citation type="submission" date="2024-03" db="EMBL/GenBank/DDBJ databases">
        <title>The Acrasis kona genome and developmental transcriptomes reveal deep origins of eukaryotic multicellular pathways.</title>
        <authorList>
            <person name="Sheikh S."/>
            <person name="Fu C.-J."/>
            <person name="Brown M.W."/>
            <person name="Baldauf S.L."/>
        </authorList>
    </citation>
    <scope>NUCLEOTIDE SEQUENCE [LARGE SCALE GENOMIC DNA]</scope>
    <source>
        <strain evidence="2 3">ATCC MYA-3509</strain>
    </source>
</reference>
<sequence>MALFINTKVRNPADTNFKKLKEVINFRFHNNTNGTCVTSSDRFWNIHCQLDEVCYGFCFKCIDCNTVICPECLIRCHSGHVLQKDCLLGTFQCRCNVDSCSSLALANHRLNNNTVYKKTFMDLKEPDLAFVQDIKECQPKNRTPPQEKRYTYLECLHWDIETKNMLRDRIIKEKEKLEEREDLYCDLSDKYDALKLEHKAATQKLESTQQLETLINGISNLTTLVNNLTTLSNGLMADVGAIKATLSGDGVARGLVANIGAIDAALIGDGAALGLVANVGAIMATLSGDGAARGL</sequence>
<organism evidence="2 3">
    <name type="scientific">Acrasis kona</name>
    <dbReference type="NCBI Taxonomy" id="1008807"/>
    <lineage>
        <taxon>Eukaryota</taxon>
        <taxon>Discoba</taxon>
        <taxon>Heterolobosea</taxon>
        <taxon>Tetramitia</taxon>
        <taxon>Eutetramitia</taxon>
        <taxon>Acrasidae</taxon>
        <taxon>Acrasis</taxon>
    </lineage>
</organism>